<protein>
    <submittedName>
        <fullName evidence="2">Uncharacterized protein</fullName>
    </submittedName>
</protein>
<evidence type="ECO:0000313" key="3">
    <source>
        <dbReference type="Proteomes" id="UP000481033"/>
    </source>
</evidence>
<keyword evidence="3" id="KW-1185">Reference proteome</keyword>
<keyword evidence="1" id="KW-1133">Transmembrane helix</keyword>
<accession>A0A6M0RHX5</accession>
<feature type="transmembrane region" description="Helical" evidence="1">
    <location>
        <begin position="82"/>
        <end position="101"/>
    </location>
</feature>
<comment type="caution">
    <text evidence="2">The sequence shown here is derived from an EMBL/GenBank/DDBJ whole genome shotgun (WGS) entry which is preliminary data.</text>
</comment>
<dbReference type="Proteomes" id="UP000481033">
    <property type="component" value="Unassembled WGS sequence"/>
</dbReference>
<dbReference type="RefSeq" id="WP_163697738.1">
    <property type="nucleotide sequence ID" value="NZ_QXHD01000004.1"/>
</dbReference>
<dbReference type="EMBL" id="QXHD01000004">
    <property type="protein sequence ID" value="NEZ55836.1"/>
    <property type="molecule type" value="Genomic_DNA"/>
</dbReference>
<feature type="transmembrane region" description="Helical" evidence="1">
    <location>
        <begin position="171"/>
        <end position="192"/>
    </location>
</feature>
<dbReference type="AlphaFoldDB" id="A0A6M0RHX5"/>
<sequence length="197" mass="21423">MSSQHFHSSAPKAFTPQSSRFFQMPPVSILLGVATVSLLFDASLKGILFSMMLVALSIGTIWSTAIRLKFNQLARWSRKTRLRRLAVTSLPSLLILVSYILTDLTLAPAHAQFLQNAETFIANLLSTSNVPATMVPLIFGVLRAIFVIYIAIAVIRVLVAARNDDDWTTLARTPLIIVMAIVIGDLMANLVIGGAGT</sequence>
<keyword evidence="1" id="KW-0812">Transmembrane</keyword>
<organism evidence="2 3">
    <name type="scientific">Adonisia turfae CCMR0081</name>
    <dbReference type="NCBI Taxonomy" id="2292702"/>
    <lineage>
        <taxon>Bacteria</taxon>
        <taxon>Bacillati</taxon>
        <taxon>Cyanobacteriota</taxon>
        <taxon>Adonisia</taxon>
        <taxon>Adonisia turfae</taxon>
    </lineage>
</organism>
<keyword evidence="1" id="KW-0472">Membrane</keyword>
<name>A0A6M0RHX5_9CYAN</name>
<gene>
    <name evidence="2" type="ORF">DXZ20_09150</name>
</gene>
<evidence type="ECO:0000313" key="2">
    <source>
        <dbReference type="EMBL" id="NEZ55836.1"/>
    </source>
</evidence>
<evidence type="ECO:0000256" key="1">
    <source>
        <dbReference type="SAM" id="Phobius"/>
    </source>
</evidence>
<reference evidence="2 3" key="1">
    <citation type="journal article" date="2020" name="Microb. Ecol.">
        <title>Ecogenomics of the Marine Benthic Filamentous Cyanobacterium Adonisia.</title>
        <authorList>
            <person name="Walter J.M."/>
            <person name="Coutinho F.H."/>
            <person name="Leomil L."/>
            <person name="Hargreaves P.I."/>
            <person name="Campeao M.E."/>
            <person name="Vieira V.V."/>
            <person name="Silva B.S."/>
            <person name="Fistarol G.O."/>
            <person name="Salomon P.S."/>
            <person name="Sawabe T."/>
            <person name="Mino S."/>
            <person name="Hosokawa M."/>
            <person name="Miyashita H."/>
            <person name="Maruyama F."/>
            <person name="van Verk M.C."/>
            <person name="Dutilh B.E."/>
            <person name="Thompson C.C."/>
            <person name="Thompson F.L."/>
        </authorList>
    </citation>
    <scope>NUCLEOTIDE SEQUENCE [LARGE SCALE GENOMIC DNA]</scope>
    <source>
        <strain evidence="2 3">CCMR0081</strain>
    </source>
</reference>
<proteinExistence type="predicted"/>
<feature type="transmembrane region" description="Helical" evidence="1">
    <location>
        <begin position="46"/>
        <end position="70"/>
    </location>
</feature>
<feature type="transmembrane region" description="Helical" evidence="1">
    <location>
        <begin position="21"/>
        <end position="40"/>
    </location>
</feature>
<feature type="transmembrane region" description="Helical" evidence="1">
    <location>
        <begin position="134"/>
        <end position="159"/>
    </location>
</feature>